<accession>A0A4Q2RHZ1</accession>
<dbReference type="InterPro" id="IPR038461">
    <property type="entry name" value="Schlafen_AlbA_2_dom_sf"/>
</dbReference>
<evidence type="ECO:0000313" key="3">
    <source>
        <dbReference type="Proteomes" id="UP000291838"/>
    </source>
</evidence>
<organism evidence="2 3">
    <name type="scientific">Nocardioides glacieisoli</name>
    <dbReference type="NCBI Taxonomy" id="1168730"/>
    <lineage>
        <taxon>Bacteria</taxon>
        <taxon>Bacillati</taxon>
        <taxon>Actinomycetota</taxon>
        <taxon>Actinomycetes</taxon>
        <taxon>Propionibacteriales</taxon>
        <taxon>Nocardioidaceae</taxon>
        <taxon>Nocardioides</taxon>
    </lineage>
</organism>
<gene>
    <name evidence="2" type="ORF">EUA06_21485</name>
</gene>
<comment type="caution">
    <text evidence="2">The sequence shown here is derived from an EMBL/GenBank/DDBJ whole genome shotgun (WGS) entry which is preliminary data.</text>
</comment>
<dbReference type="Pfam" id="PF04326">
    <property type="entry name" value="SLFN_AlbA_2"/>
    <property type="match status" value="1"/>
</dbReference>
<protein>
    <recommendedName>
        <fullName evidence="1">Schlafen AlbA-2 domain-containing protein</fullName>
    </recommendedName>
</protein>
<sequence>MVTQTELEALLAAGNEIRSFEVKGPGSPGGLGDKAYVARIARAAMAMGNHRDGGLVVLGIDDKQMGAMVPGLGPTQLNEWSDYDNVSSALAKYSDPPVTLALHRFTLSSGAEVVVLEVSQFEHVPHVCKRNFPDVLQDGATYVRSLRKPESVPIPSSVEGRELLDLATDKGVREFVARAAAAGLLPGALTPPSQAQVGEAAFNAEAEQGWTP</sequence>
<dbReference type="AlphaFoldDB" id="A0A4Q2RHZ1"/>
<dbReference type="Proteomes" id="UP000291838">
    <property type="component" value="Unassembled WGS sequence"/>
</dbReference>
<proteinExistence type="predicted"/>
<keyword evidence="3" id="KW-1185">Reference proteome</keyword>
<evidence type="ECO:0000259" key="1">
    <source>
        <dbReference type="Pfam" id="PF04326"/>
    </source>
</evidence>
<name>A0A4Q2RHZ1_9ACTN</name>
<dbReference type="EMBL" id="SDWS01000016">
    <property type="protein sequence ID" value="RYB88331.1"/>
    <property type="molecule type" value="Genomic_DNA"/>
</dbReference>
<evidence type="ECO:0000313" key="2">
    <source>
        <dbReference type="EMBL" id="RYB88331.1"/>
    </source>
</evidence>
<dbReference type="InterPro" id="IPR007421">
    <property type="entry name" value="Schlafen_AlbA_2_dom"/>
</dbReference>
<reference evidence="2 3" key="1">
    <citation type="submission" date="2019-01" db="EMBL/GenBank/DDBJ databases">
        <title>Novel species of Nocardioides.</title>
        <authorList>
            <person name="Liu Q."/>
            <person name="Xin Y.-H."/>
        </authorList>
    </citation>
    <scope>NUCLEOTIDE SEQUENCE [LARGE SCALE GENOMIC DNA]</scope>
    <source>
        <strain evidence="2 3">HLT3-15</strain>
    </source>
</reference>
<dbReference type="RefSeq" id="WP_129479625.1">
    <property type="nucleotide sequence ID" value="NZ_SDWS01000016.1"/>
</dbReference>
<feature type="domain" description="Schlafen AlbA-2" evidence="1">
    <location>
        <begin position="34"/>
        <end position="145"/>
    </location>
</feature>
<dbReference type="Gene3D" id="3.30.950.30">
    <property type="entry name" value="Schlafen, AAA domain"/>
    <property type="match status" value="1"/>
</dbReference>
<dbReference type="OrthoDB" id="4481501at2"/>